<dbReference type="Gene3D" id="2.40.10.10">
    <property type="entry name" value="Trypsin-like serine proteases"/>
    <property type="match status" value="1"/>
</dbReference>
<evidence type="ECO:0000313" key="15">
    <source>
        <dbReference type="Proteomes" id="UP001187531"/>
    </source>
</evidence>
<evidence type="ECO:0000256" key="6">
    <source>
        <dbReference type="ARBA" id="ARBA00023157"/>
    </source>
</evidence>
<comment type="caution">
    <text evidence="14">The sequence shown here is derived from an EMBL/GenBank/DDBJ whole genome shotgun (WGS) entry which is preliminary data.</text>
</comment>
<dbReference type="EMBL" id="JAVRJZ010000018">
    <property type="protein sequence ID" value="KAK2708270.1"/>
    <property type="molecule type" value="Genomic_DNA"/>
</dbReference>
<proteinExistence type="predicted"/>
<dbReference type="SMART" id="SM00020">
    <property type="entry name" value="Tryp_SPc"/>
    <property type="match status" value="1"/>
</dbReference>
<dbReference type="AlphaFoldDB" id="A0AA88L544"/>
<protein>
    <recommendedName>
        <fullName evidence="16">Atrial natriuretic peptide-converting enzyme</fullName>
    </recommendedName>
</protein>
<dbReference type="PROSITE" id="PS50038">
    <property type="entry name" value="FZ"/>
    <property type="match status" value="1"/>
</dbReference>
<dbReference type="PROSITE" id="PS50068">
    <property type="entry name" value="LDLRA_2"/>
    <property type="match status" value="1"/>
</dbReference>
<dbReference type="SUPFAM" id="SSF82671">
    <property type="entry name" value="SEA domain"/>
    <property type="match status" value="1"/>
</dbReference>
<dbReference type="GO" id="GO:0005886">
    <property type="term" value="C:plasma membrane"/>
    <property type="evidence" value="ECO:0007669"/>
    <property type="project" value="UniProtKB-SubCell"/>
</dbReference>
<dbReference type="PANTHER" id="PTHR24252">
    <property type="entry name" value="ACROSIN-RELATED"/>
    <property type="match status" value="1"/>
</dbReference>
<feature type="domain" description="Peptidase S1" evidence="13">
    <location>
        <begin position="683"/>
        <end position="912"/>
    </location>
</feature>
<reference evidence="14" key="1">
    <citation type="submission" date="2023-07" db="EMBL/GenBank/DDBJ databases">
        <title>Chromosome-level genome assembly of Artemia franciscana.</title>
        <authorList>
            <person name="Jo E."/>
        </authorList>
    </citation>
    <scope>NUCLEOTIDE SEQUENCE</scope>
    <source>
        <tissue evidence="14">Whole body</tissue>
    </source>
</reference>
<evidence type="ECO:0000256" key="9">
    <source>
        <dbReference type="SAM" id="MobiDB-lite"/>
    </source>
</evidence>
<dbReference type="SMART" id="SM00063">
    <property type="entry name" value="FRI"/>
    <property type="match status" value="1"/>
</dbReference>
<evidence type="ECO:0000259" key="12">
    <source>
        <dbReference type="PROSITE" id="PS50038"/>
    </source>
</evidence>
<dbReference type="InterPro" id="IPR000082">
    <property type="entry name" value="SEA_dom"/>
</dbReference>
<feature type="disulfide bond" evidence="7">
    <location>
        <begin position="375"/>
        <end position="413"/>
    </location>
</feature>
<feature type="domain" description="FZ" evidence="12">
    <location>
        <begin position="325"/>
        <end position="461"/>
    </location>
</feature>
<keyword evidence="6 8" id="KW-1015">Disulfide bond</keyword>
<evidence type="ECO:0000256" key="10">
    <source>
        <dbReference type="SAM" id="Phobius"/>
    </source>
</evidence>
<dbReference type="PROSITE" id="PS50024">
    <property type="entry name" value="SEA"/>
    <property type="match status" value="1"/>
</dbReference>
<dbReference type="PANTHER" id="PTHR24252:SF7">
    <property type="entry name" value="HYALIN"/>
    <property type="match status" value="1"/>
</dbReference>
<dbReference type="InterPro" id="IPR036790">
    <property type="entry name" value="Frizzled_dom_sf"/>
</dbReference>
<dbReference type="Gene3D" id="4.10.400.10">
    <property type="entry name" value="Low-density Lipoprotein Receptor"/>
    <property type="match status" value="1"/>
</dbReference>
<dbReference type="InterPro" id="IPR023415">
    <property type="entry name" value="LDLR_class-A_CS"/>
</dbReference>
<evidence type="ECO:0000259" key="11">
    <source>
        <dbReference type="PROSITE" id="PS50024"/>
    </source>
</evidence>
<keyword evidence="2 10" id="KW-0812">Transmembrane</keyword>
<dbReference type="InterPro" id="IPR001254">
    <property type="entry name" value="Trypsin_dom"/>
</dbReference>
<comment type="subcellular location">
    <subcellularLocation>
        <location evidence="1">Cell membrane</location>
        <topology evidence="1">Single-pass type II membrane protein</topology>
    </subcellularLocation>
</comment>
<comment type="caution">
    <text evidence="8">Lacks conserved residue(s) required for the propagation of feature annotation.</text>
</comment>
<name>A0AA88L544_ARTSF</name>
<dbReference type="InterPro" id="IPR020067">
    <property type="entry name" value="Frizzled_dom"/>
</dbReference>
<keyword evidence="5 10" id="KW-0472">Membrane</keyword>
<evidence type="ECO:0000256" key="7">
    <source>
        <dbReference type="PROSITE-ProRule" id="PRU00090"/>
    </source>
</evidence>
<evidence type="ECO:0000259" key="13">
    <source>
        <dbReference type="PROSITE" id="PS50240"/>
    </source>
</evidence>
<evidence type="ECO:0000256" key="2">
    <source>
        <dbReference type="ARBA" id="ARBA00022692"/>
    </source>
</evidence>
<sequence length="919" mass="102372">MGRHRRDRSKSSDKKIVRGQPSNLSDRSLNSGQLHGAIPGRFVVLKPESTFKLRDPLNPLYTVQKSDDTAPRLPPRAGKPLRSYSVNSYDGLLQSGPMGRKYMRRYATYHKRGFMSRWCCEFGSSKRSCVCFVPLIFGLGILGAFALYFGLTGFPTFARHEKVYRGSFKVVDGDVFSDILSDPTSDAFLMKAQQYEMYIEDALSSGSLDTKQIHAEVVSFSSDDLENNNLEVTFNLYTDSKKSIPSIKHLKSALGNAVEHISLPNNRTGKSRFSGLTIDPSTIEIKERNFKSIMEDFPSTLTKRPHSLYHSRFHNAGFSSKNGNHFKKACVPLSAPFCKGLGYNFTSYPNVIRHRSPREVEKVLESATLLVNSRCSSQVRDMLCYMLQPPCDQKMKKAKKLCKKTCLKITEECSAEALNNPSRRTHLPTTELYRINNEVSLAVKELLQCELLPKDGACLDTSAVPVLVRSQNMPADDCARDLVLKKMENLICDGIMDCSDFTDESECGYCPIGFVHCGVGKKCIEARQRCDGVVDCPNGSDERGCLSIAPSMEAASYVHQYFNDGFVIYTEGVNAGKVCLDSFNSTEPSSKSRSFLEIFGESLCKQLSYRYMVSIDAVYDNERSGNSIYAQLSQFGNPPISFSEEPCYSNSVLRLKCAELECGIRPVQIKPPFVNTISRSATISSPEEVAHGDWPWHVALLKEGIHVCDGTLVSDVWILTSQSCFENSPRANWVARLASVRTSSMSPWEQEKLVVGMVRSPLPGSGIVLAKLESSVIFSDFVRPSCLGYEGMRLDRNTRCIVITWDEKGNAMREVKAKLTSPEMCLSSFRTNSSKILSMCAESSENSSSCEDEIFNGAPLLCQESEQGAWSLVGIATSFMSCRQGMRELSLFQGKPYESVALLADWVVRTIRVTRPISN</sequence>
<feature type="disulfide bond" evidence="8">
    <location>
        <begin position="530"/>
        <end position="545"/>
    </location>
</feature>
<dbReference type="GO" id="GO:0004252">
    <property type="term" value="F:serine-type endopeptidase activity"/>
    <property type="evidence" value="ECO:0007669"/>
    <property type="project" value="InterPro"/>
</dbReference>
<dbReference type="PROSITE" id="PS01209">
    <property type="entry name" value="LDLRA_1"/>
    <property type="match status" value="1"/>
</dbReference>
<dbReference type="InterPro" id="IPR002172">
    <property type="entry name" value="LDrepeatLR_classA_rpt"/>
</dbReference>
<feature type="compositionally biased region" description="Polar residues" evidence="9">
    <location>
        <begin position="20"/>
        <end position="32"/>
    </location>
</feature>
<dbReference type="InterPro" id="IPR036055">
    <property type="entry name" value="LDL_receptor-like_sf"/>
</dbReference>
<dbReference type="InterPro" id="IPR009003">
    <property type="entry name" value="Peptidase_S1_PA"/>
</dbReference>
<evidence type="ECO:0000256" key="3">
    <source>
        <dbReference type="ARBA" id="ARBA00022968"/>
    </source>
</evidence>
<dbReference type="GO" id="GO:0006508">
    <property type="term" value="P:proteolysis"/>
    <property type="evidence" value="ECO:0007669"/>
    <property type="project" value="InterPro"/>
</dbReference>
<keyword evidence="15" id="KW-1185">Reference proteome</keyword>
<dbReference type="Proteomes" id="UP001187531">
    <property type="component" value="Unassembled WGS sequence"/>
</dbReference>
<feature type="domain" description="SEA" evidence="11">
    <location>
        <begin position="160"/>
        <end position="290"/>
    </location>
</feature>
<feature type="disulfide bond" evidence="7">
    <location>
        <begin position="330"/>
        <end position="391"/>
    </location>
</feature>
<feature type="disulfide bond" evidence="7">
    <location>
        <begin position="338"/>
        <end position="384"/>
    </location>
</feature>
<evidence type="ECO:0008006" key="16">
    <source>
        <dbReference type="Google" id="ProtNLM"/>
    </source>
</evidence>
<keyword evidence="4 10" id="KW-1133">Transmembrane helix</keyword>
<evidence type="ECO:0000313" key="14">
    <source>
        <dbReference type="EMBL" id="KAK2708270.1"/>
    </source>
</evidence>
<dbReference type="Pfam" id="PF00057">
    <property type="entry name" value="Ldl_recept_a"/>
    <property type="match status" value="1"/>
</dbReference>
<feature type="region of interest" description="Disordered" evidence="9">
    <location>
        <begin position="1"/>
        <end position="32"/>
    </location>
</feature>
<dbReference type="InterPro" id="IPR036364">
    <property type="entry name" value="SEA_dom_sf"/>
</dbReference>
<evidence type="ECO:0000256" key="1">
    <source>
        <dbReference type="ARBA" id="ARBA00004401"/>
    </source>
</evidence>
<dbReference type="SUPFAM" id="SSF57424">
    <property type="entry name" value="LDL receptor-like module"/>
    <property type="match status" value="1"/>
</dbReference>
<dbReference type="SUPFAM" id="SSF63501">
    <property type="entry name" value="Frizzled cysteine-rich domain"/>
    <property type="match status" value="1"/>
</dbReference>
<organism evidence="14 15">
    <name type="scientific">Artemia franciscana</name>
    <name type="common">Brine shrimp</name>
    <name type="synonym">Artemia sanfranciscana</name>
    <dbReference type="NCBI Taxonomy" id="6661"/>
    <lineage>
        <taxon>Eukaryota</taxon>
        <taxon>Metazoa</taxon>
        <taxon>Ecdysozoa</taxon>
        <taxon>Arthropoda</taxon>
        <taxon>Crustacea</taxon>
        <taxon>Branchiopoda</taxon>
        <taxon>Anostraca</taxon>
        <taxon>Artemiidae</taxon>
        <taxon>Artemia</taxon>
    </lineage>
</organism>
<dbReference type="CDD" id="cd00112">
    <property type="entry name" value="LDLa"/>
    <property type="match status" value="1"/>
</dbReference>
<dbReference type="SUPFAM" id="SSF50494">
    <property type="entry name" value="Trypsin-like serine proteases"/>
    <property type="match status" value="1"/>
</dbReference>
<dbReference type="PROSITE" id="PS50240">
    <property type="entry name" value="TRYPSIN_DOM"/>
    <property type="match status" value="1"/>
</dbReference>
<dbReference type="Gene3D" id="1.10.2000.10">
    <property type="entry name" value="Frizzled cysteine-rich domain"/>
    <property type="match status" value="1"/>
</dbReference>
<dbReference type="Pfam" id="PF00089">
    <property type="entry name" value="Trypsin"/>
    <property type="match status" value="1"/>
</dbReference>
<dbReference type="Pfam" id="PF01392">
    <property type="entry name" value="Fz"/>
    <property type="match status" value="1"/>
</dbReference>
<dbReference type="SMART" id="SM00192">
    <property type="entry name" value="LDLa"/>
    <property type="match status" value="1"/>
</dbReference>
<feature type="transmembrane region" description="Helical" evidence="10">
    <location>
        <begin position="130"/>
        <end position="151"/>
    </location>
</feature>
<evidence type="ECO:0000256" key="4">
    <source>
        <dbReference type="ARBA" id="ARBA00022989"/>
    </source>
</evidence>
<dbReference type="Pfam" id="PF01390">
    <property type="entry name" value="SEA"/>
    <property type="match status" value="1"/>
</dbReference>
<accession>A0AA88L544</accession>
<evidence type="ECO:0000256" key="8">
    <source>
        <dbReference type="PROSITE-ProRule" id="PRU00124"/>
    </source>
</evidence>
<gene>
    <name evidence="14" type="ORF">QYM36_014015</name>
</gene>
<keyword evidence="3" id="KW-0735">Signal-anchor</keyword>
<dbReference type="InterPro" id="IPR043504">
    <property type="entry name" value="Peptidase_S1_PA_chymotrypsin"/>
</dbReference>
<evidence type="ECO:0000256" key="5">
    <source>
        <dbReference type="ARBA" id="ARBA00023136"/>
    </source>
</evidence>
<dbReference type="CDD" id="cd07066">
    <property type="entry name" value="CRD_FZ"/>
    <property type="match status" value="1"/>
</dbReference>